<evidence type="ECO:0000259" key="10">
    <source>
        <dbReference type="Pfam" id="PF17961"/>
    </source>
</evidence>
<dbReference type="Pfam" id="PF17961">
    <property type="entry name" value="Big_8"/>
    <property type="match status" value="1"/>
</dbReference>
<dbReference type="InterPro" id="IPR013783">
    <property type="entry name" value="Ig-like_fold"/>
</dbReference>
<keyword evidence="7" id="KW-1133">Transmembrane helix</keyword>
<keyword evidence="12" id="KW-1185">Reference proteome</keyword>
<reference evidence="11 12" key="1">
    <citation type="submission" date="2019-06" db="EMBL/GenBank/DDBJ databases">
        <title>Saccharibacillus brassicae sp. nov., an endophytic bacterium isolated from Chinese cabbage seeds (Brassica pekinensis).</title>
        <authorList>
            <person name="Jiang L."/>
            <person name="Lee J."/>
            <person name="Kim S.W."/>
        </authorList>
    </citation>
    <scope>NUCLEOTIDE SEQUENCE [LARGE SCALE GENOMIC DNA]</scope>
    <source>
        <strain evidence="12">KCTC 43072 / ATSA2</strain>
    </source>
</reference>
<evidence type="ECO:0000256" key="5">
    <source>
        <dbReference type="ARBA" id="ARBA00023088"/>
    </source>
</evidence>
<name>A0A4Y6UZS4_SACBS</name>
<dbReference type="GO" id="GO:0005518">
    <property type="term" value="F:collagen binding"/>
    <property type="evidence" value="ECO:0007669"/>
    <property type="project" value="InterPro"/>
</dbReference>
<proteinExistence type="predicted"/>
<dbReference type="Proteomes" id="UP000316968">
    <property type="component" value="Chromosome"/>
</dbReference>
<protein>
    <submittedName>
        <fullName evidence="11">LPXTG cell wall anchor domain-containing protein</fullName>
    </submittedName>
</protein>
<keyword evidence="2" id="KW-0134">Cell wall</keyword>
<dbReference type="InterPro" id="IPR008966">
    <property type="entry name" value="Adhesion_dom_sf"/>
</dbReference>
<feature type="transmembrane region" description="Helical" evidence="7">
    <location>
        <begin position="1288"/>
        <end position="1308"/>
    </location>
</feature>
<organism evidence="11 12">
    <name type="scientific">Saccharibacillus brassicae</name>
    <dbReference type="NCBI Taxonomy" id="2583377"/>
    <lineage>
        <taxon>Bacteria</taxon>
        <taxon>Bacillati</taxon>
        <taxon>Bacillota</taxon>
        <taxon>Bacilli</taxon>
        <taxon>Bacillales</taxon>
        <taxon>Paenibacillaceae</taxon>
        <taxon>Saccharibacillus</taxon>
    </lineage>
</organism>
<feature type="compositionally biased region" description="Pro residues" evidence="6">
    <location>
        <begin position="1074"/>
        <end position="1149"/>
    </location>
</feature>
<keyword evidence="5" id="KW-0572">Peptidoglycan-anchor</keyword>
<comment type="subcellular location">
    <subcellularLocation>
        <location evidence="1">Secreted</location>
        <location evidence="1">Cell wall</location>
        <topology evidence="1">Peptidoglycan-anchor</topology>
    </subcellularLocation>
</comment>
<evidence type="ECO:0000256" key="6">
    <source>
        <dbReference type="SAM" id="MobiDB-lite"/>
    </source>
</evidence>
<feature type="domain" description="Collagen binding" evidence="8">
    <location>
        <begin position="259"/>
        <end position="392"/>
    </location>
</feature>
<dbReference type="Gene3D" id="2.60.40.740">
    <property type="match status" value="5"/>
</dbReference>
<accession>A0A4Y6UZS4</accession>
<feature type="domain" description="Collagen binding" evidence="8">
    <location>
        <begin position="554"/>
        <end position="645"/>
    </location>
</feature>
<dbReference type="InterPro" id="IPR041171">
    <property type="entry name" value="SDR_Ig"/>
</dbReference>
<dbReference type="RefSeq" id="WP_141448582.1">
    <property type="nucleotide sequence ID" value="NZ_CP041217.1"/>
</dbReference>
<evidence type="ECO:0000259" key="8">
    <source>
        <dbReference type="Pfam" id="PF05737"/>
    </source>
</evidence>
<dbReference type="OrthoDB" id="2056845at2"/>
<keyword evidence="7" id="KW-0812">Transmembrane</keyword>
<dbReference type="Gene3D" id="2.60.40.1280">
    <property type="match status" value="1"/>
</dbReference>
<dbReference type="InterPro" id="IPR041033">
    <property type="entry name" value="SpaA_PFL_dom_1"/>
</dbReference>
<keyword evidence="4" id="KW-0732">Signal</keyword>
<dbReference type="KEGG" id="saca:FFV09_15015"/>
<gene>
    <name evidence="11" type="ORF">FFV09_15015</name>
</gene>
<keyword evidence="7" id="KW-0472">Membrane</keyword>
<evidence type="ECO:0000256" key="2">
    <source>
        <dbReference type="ARBA" id="ARBA00022512"/>
    </source>
</evidence>
<dbReference type="Pfam" id="PF05737">
    <property type="entry name" value="Collagen_bind"/>
    <property type="match status" value="5"/>
</dbReference>
<feature type="domain" description="Collagen binding" evidence="8">
    <location>
        <begin position="828"/>
        <end position="952"/>
    </location>
</feature>
<feature type="domain" description="SDR-like Ig" evidence="10">
    <location>
        <begin position="135"/>
        <end position="234"/>
    </location>
</feature>
<dbReference type="PRINTS" id="PR01217">
    <property type="entry name" value="PRICHEXTENSN"/>
</dbReference>
<dbReference type="InterPro" id="IPR008456">
    <property type="entry name" value="Collagen-bd_dom"/>
</dbReference>
<evidence type="ECO:0000313" key="12">
    <source>
        <dbReference type="Proteomes" id="UP000316968"/>
    </source>
</evidence>
<evidence type="ECO:0000256" key="3">
    <source>
        <dbReference type="ARBA" id="ARBA00022525"/>
    </source>
</evidence>
<feature type="compositionally biased region" description="Pro residues" evidence="6">
    <location>
        <begin position="1192"/>
        <end position="1219"/>
    </location>
</feature>
<evidence type="ECO:0000256" key="1">
    <source>
        <dbReference type="ARBA" id="ARBA00004168"/>
    </source>
</evidence>
<dbReference type="NCBIfam" id="TIGR01167">
    <property type="entry name" value="LPXTG_anchor"/>
    <property type="match status" value="1"/>
</dbReference>
<evidence type="ECO:0000256" key="7">
    <source>
        <dbReference type="SAM" id="Phobius"/>
    </source>
</evidence>
<feature type="compositionally biased region" description="Pro residues" evidence="6">
    <location>
        <begin position="1241"/>
        <end position="1260"/>
    </location>
</feature>
<evidence type="ECO:0000313" key="11">
    <source>
        <dbReference type="EMBL" id="QDH22038.1"/>
    </source>
</evidence>
<evidence type="ECO:0000256" key="4">
    <source>
        <dbReference type="ARBA" id="ARBA00022729"/>
    </source>
</evidence>
<feature type="compositionally biased region" description="Pro residues" evidence="6">
    <location>
        <begin position="1157"/>
        <end position="1171"/>
    </location>
</feature>
<feature type="region of interest" description="Disordered" evidence="6">
    <location>
        <begin position="59"/>
        <end position="95"/>
    </location>
</feature>
<dbReference type="SUPFAM" id="SSF49478">
    <property type="entry name" value="Cna protein B-type domain"/>
    <property type="match status" value="1"/>
</dbReference>
<feature type="domain" description="Collagen binding" evidence="8">
    <location>
        <begin position="413"/>
        <end position="510"/>
    </location>
</feature>
<feature type="region of interest" description="Disordered" evidence="6">
    <location>
        <begin position="1064"/>
        <end position="1283"/>
    </location>
</feature>
<dbReference type="Pfam" id="PF17802">
    <property type="entry name" value="SpaA"/>
    <property type="match status" value="1"/>
</dbReference>
<keyword evidence="3" id="KW-0964">Secreted</keyword>
<evidence type="ECO:0000259" key="9">
    <source>
        <dbReference type="Pfam" id="PF17802"/>
    </source>
</evidence>
<feature type="domain" description="SpaA-like prealbumin fold" evidence="9">
    <location>
        <begin position="975"/>
        <end position="1068"/>
    </location>
</feature>
<dbReference type="Gene3D" id="2.60.40.10">
    <property type="entry name" value="Immunoglobulins"/>
    <property type="match status" value="1"/>
</dbReference>
<dbReference type="GO" id="GO:0007155">
    <property type="term" value="P:cell adhesion"/>
    <property type="evidence" value="ECO:0007669"/>
    <property type="project" value="InterPro"/>
</dbReference>
<feature type="domain" description="Collagen binding" evidence="8">
    <location>
        <begin position="684"/>
        <end position="805"/>
    </location>
</feature>
<dbReference type="SUPFAM" id="SSF49401">
    <property type="entry name" value="Bacterial adhesins"/>
    <property type="match status" value="6"/>
</dbReference>
<dbReference type="EMBL" id="CP041217">
    <property type="protein sequence ID" value="QDH22038.1"/>
    <property type="molecule type" value="Genomic_DNA"/>
</dbReference>
<sequence length="1317" mass="139262">MRKRMSLLVIGLLLVVQILQGFGFATNASAQQTVTEATYASEATDGASAQPSADVIVDDESQTNEPQTEESQTEKPQAEEPQTEEPQDKETADETELSALAQEPRAPKAMTENLITSVNLTVFDAAGSTVTDAVYEQGSKVKLDFNWALADGHDYVQGDTFTFDLLPENKFVIFNDISGDLIMEDGESVGTFAVNRQTRQVVMTFNEFIAQYDAVQGKISLETQFDKQKITGSTQQQIKFPINGSEQVVDLVFKADIKPAMSKTGAPNGNLNAKSINWTLEVNRTGQTVQNAVVTDPLPKGLALQAGSVAVYPMTFNLDGTASAQGTALDANDYTIGQTANGEAFTLSFKNPISSAYQIKFATDLTADAAFVNDEARFENKATFGGDGIDGADASATVTVKSGQLLDKQTTGYNKQTQTIDWAIKYNYGEQNIASAVLTDSFDDSHRLKGDVKVYEVSLATGTPVKGALVDALDYEVTPTPAAGGKTGFTLTFDQAIDSAYLIEYQTETSGEVYTDGKVVNRVTTGGITKEATRNVLQAFGEKKLSGTNYTTQRATWTITLNENKAPMDKLTLTDTFTNGGLTLVPGTLSVKNSAGGTVAPADYTLAPYGTPGSYKNGFTLEFNGTVSDKYTVTYQTSFDTDDLTGTGKTMPNRAVIAWIDTITTTDRTLTVTDTLDPNGYTKNNGYKNGTYNAKTKEITWNVGLNYNRDKLATASIEDALEANQKLVDGSVALHEMTIASNGTPTIGSAVPQADYKAEYDSASRKLVVSFNEEIDSAYVLTFRTSLEGKLIDNTAKNTAIVKNGPTVSASLTGSVSIPNGGEYVSKKGAQSGEMIDWQIVINAGQSYVSEASITDTPSANQSLVPSTFKLYKAEAAANGTLTKSGDPLKEGEAYLLKIERDAQGKEFFTLTFNSDISSAYILQYQSLINANNGEKVGNTVAFQGKNVETVSKQTSEEVTVGVSSGSGSGSGVRGQLTVVKVDAQDAAKMLAGATFTLDRKLANGTVVRIGTQTTGADGKAVFEKLLSGSYILQETQAPEGYELNLGAAGQAVTIEASGTNVVTVKNSQKPTEPVTPPVTPPVDPPVTPPVTPPVDPPVTPPVDPPVTPPGPPVNPPVTPTPEPPVPQTPPPVIPTPETPAPVTPPPVIPATEEPTPRPPGLYFPEFPLPTPLIVVPEDGPPAGGLDVDPDPATPEPTPTPTPTPTVPAEPAAPTPTVPQPDDSIDIVDETPQGGLDVDPDPNPNANPVPGQPQPVPAPIESPDGPTPGGTVEVQGGVLPQTGEFDTVPTRALGFGLILLGLLGFLLVRKKGLENRD</sequence>
<dbReference type="InterPro" id="IPR011252">
    <property type="entry name" value="Fibrogen-bd_dom1"/>
</dbReference>